<comment type="caution">
    <text evidence="1">The sequence shown here is derived from an EMBL/GenBank/DDBJ whole genome shotgun (WGS) entry which is preliminary data.</text>
</comment>
<accession>X1S3A3</accession>
<feature type="non-terminal residue" evidence="1">
    <location>
        <position position="1"/>
    </location>
</feature>
<reference evidence="1" key="1">
    <citation type="journal article" date="2014" name="Front. Microbiol.">
        <title>High frequency of phylogenetically diverse reductive dehalogenase-homologous genes in deep subseafloor sedimentary metagenomes.</title>
        <authorList>
            <person name="Kawai M."/>
            <person name="Futagami T."/>
            <person name="Toyoda A."/>
            <person name="Takaki Y."/>
            <person name="Nishi S."/>
            <person name="Hori S."/>
            <person name="Arai W."/>
            <person name="Tsubouchi T."/>
            <person name="Morono Y."/>
            <person name="Uchiyama I."/>
            <person name="Ito T."/>
            <person name="Fujiyama A."/>
            <person name="Inagaki F."/>
            <person name="Takami H."/>
        </authorList>
    </citation>
    <scope>NUCLEOTIDE SEQUENCE</scope>
    <source>
        <strain evidence="1">Expedition CK06-06</strain>
    </source>
</reference>
<protein>
    <submittedName>
        <fullName evidence="1">Uncharacterized protein</fullName>
    </submittedName>
</protein>
<sequence length="88" mass="9865">DITETGTLVDGDRVRIRVQFREPEGTWRDYANGPFGSLYEEESTTPCNFAVSGDCVGEKMRIVATTDYTNADPTTNYFTLSVRVSLME</sequence>
<dbReference type="AlphaFoldDB" id="X1S3A3"/>
<proteinExistence type="predicted"/>
<organism evidence="1">
    <name type="scientific">marine sediment metagenome</name>
    <dbReference type="NCBI Taxonomy" id="412755"/>
    <lineage>
        <taxon>unclassified sequences</taxon>
        <taxon>metagenomes</taxon>
        <taxon>ecological metagenomes</taxon>
    </lineage>
</organism>
<dbReference type="EMBL" id="BARV01043341">
    <property type="protein sequence ID" value="GAI62289.1"/>
    <property type="molecule type" value="Genomic_DNA"/>
</dbReference>
<gene>
    <name evidence="1" type="ORF">S06H3_64744</name>
</gene>
<evidence type="ECO:0000313" key="1">
    <source>
        <dbReference type="EMBL" id="GAI62289.1"/>
    </source>
</evidence>
<name>X1S3A3_9ZZZZ</name>